<dbReference type="AlphaFoldDB" id="A4WZ18"/>
<sequence length="308" mass="31728">MNGKCEMSDATTSRPSLHEADRPSASEDAHTIMINRVSWGAIFAGVVLALVVQVMLTMLGVGIGAATLDPGTGDNPQASTFSIVSAIWYALSGIIAAFVGGYIAARMSGKTVATTGALHGLTTWALTTLLVLYLVSTSIGSVVGGTFRGISSAVGGIGQAASEMAGPMLQDANPLEELERGVRASGTDPEALDARAVNAMRRVVTSDESGAAEARQQAAQALSEARGIPLPEAEQQVAQLEQQYQQTVDQAQQRATEAADTASSAVATGALSGFLALLLGAAAGWFGGRSGVVHPVYADRLMPSRRRV</sequence>
<evidence type="ECO:0000313" key="3">
    <source>
        <dbReference type="EMBL" id="ABP72632.1"/>
    </source>
</evidence>
<feature type="region of interest" description="Disordered" evidence="2">
    <location>
        <begin position="1"/>
        <end position="24"/>
    </location>
</feature>
<feature type="coiled-coil region" evidence="1">
    <location>
        <begin position="230"/>
        <end position="261"/>
    </location>
</feature>
<evidence type="ECO:0000256" key="1">
    <source>
        <dbReference type="SAM" id="Coils"/>
    </source>
</evidence>
<gene>
    <name evidence="3" type="ordered locus">Rsph17025_3768</name>
</gene>
<geneLocation type="plasmid" evidence="3">
    <name>pRSPA01</name>
</geneLocation>
<dbReference type="HOGENOM" id="CLU_063844_2_1_5"/>
<dbReference type="BioCyc" id="RSPH349102:G1G8M-3882-MONOMER"/>
<accession>A4WZ18</accession>
<reference evidence="3" key="1">
    <citation type="submission" date="2007-04" db="EMBL/GenBank/DDBJ databases">
        <title>Complete sequence of plasmid pRSPA01 of Rhodobacter sphaeroides ATCC 17025.</title>
        <authorList>
            <consortium name="US DOE Joint Genome Institute"/>
            <person name="Copeland A."/>
            <person name="Lucas S."/>
            <person name="Lapidus A."/>
            <person name="Barry K."/>
            <person name="Detter J.C."/>
            <person name="Glavina del Rio T."/>
            <person name="Hammon N."/>
            <person name="Israni S."/>
            <person name="Dalin E."/>
            <person name="Tice H."/>
            <person name="Pitluck S."/>
            <person name="Chertkov O."/>
            <person name="Brettin T."/>
            <person name="Bruce D."/>
            <person name="Han C."/>
            <person name="Schmutz J."/>
            <person name="Larimer F."/>
            <person name="Land M."/>
            <person name="Hauser L."/>
            <person name="Kyrpides N."/>
            <person name="Kim E."/>
            <person name="Richardson P."/>
            <person name="Mackenzie C."/>
            <person name="Choudhary M."/>
            <person name="Donohue T.J."/>
            <person name="Kaplan S."/>
        </authorList>
    </citation>
    <scope>NUCLEOTIDE SEQUENCE [LARGE SCALE GENOMIC DNA]</scope>
    <source>
        <strain evidence="3">ATCC 17025</strain>
        <plasmid evidence="3">pRSPA01</plasmid>
    </source>
</reference>
<proteinExistence type="predicted"/>
<dbReference type="EMBL" id="CP000662">
    <property type="protein sequence ID" value="ABP72632.1"/>
    <property type="molecule type" value="Genomic_DNA"/>
</dbReference>
<evidence type="ECO:0000256" key="2">
    <source>
        <dbReference type="SAM" id="MobiDB-lite"/>
    </source>
</evidence>
<dbReference type="KEGG" id="rsq:Rsph17025_3768"/>
<keyword evidence="3" id="KW-0614">Plasmid</keyword>
<keyword evidence="1" id="KW-0175">Coiled coil</keyword>
<organism evidence="3">
    <name type="scientific">Cereibacter sphaeroides (strain ATCC 17025 / ATH 2.4.3)</name>
    <name type="common">Rhodobacter sphaeroides</name>
    <dbReference type="NCBI Taxonomy" id="349102"/>
    <lineage>
        <taxon>Bacteria</taxon>
        <taxon>Pseudomonadati</taxon>
        <taxon>Pseudomonadota</taxon>
        <taxon>Alphaproteobacteria</taxon>
        <taxon>Rhodobacterales</taxon>
        <taxon>Paracoccaceae</taxon>
        <taxon>Cereibacter</taxon>
    </lineage>
</organism>
<name>A4WZ18_CERS5</name>
<protein>
    <submittedName>
        <fullName evidence="3">PhnA protein-like protein</fullName>
    </submittedName>
</protein>